<evidence type="ECO:0000256" key="2">
    <source>
        <dbReference type="ARBA" id="ARBA00022679"/>
    </source>
</evidence>
<dbReference type="SUPFAM" id="SSF53901">
    <property type="entry name" value="Thiolase-like"/>
    <property type="match status" value="1"/>
</dbReference>
<evidence type="ECO:0000256" key="4">
    <source>
        <dbReference type="RuleBase" id="RU003557"/>
    </source>
</evidence>
<keyword evidence="2 4" id="KW-0808">Transferase</keyword>
<dbReference type="Proteomes" id="UP000027778">
    <property type="component" value="Unassembled WGS sequence"/>
</dbReference>
<dbReference type="InterPro" id="IPR050215">
    <property type="entry name" value="Thiolase-like_sf_Thiolase"/>
</dbReference>
<dbReference type="GO" id="GO:0003988">
    <property type="term" value="F:acetyl-CoA C-acyltransferase activity"/>
    <property type="evidence" value="ECO:0007669"/>
    <property type="project" value="TreeGrafter"/>
</dbReference>
<dbReference type="PANTHER" id="PTHR43853:SF3">
    <property type="entry name" value="ACETYL-COA C-ACETYLTRANSFERASE YHFS-RELATED"/>
    <property type="match status" value="1"/>
</dbReference>
<keyword evidence="5" id="KW-1133">Transmembrane helix</keyword>
<evidence type="ECO:0000259" key="6">
    <source>
        <dbReference type="Pfam" id="PF00108"/>
    </source>
</evidence>
<feature type="domain" description="Thiolase N-terminal" evidence="6">
    <location>
        <begin position="5"/>
        <end position="233"/>
    </location>
</feature>
<dbReference type="NCBIfam" id="NF005212">
    <property type="entry name" value="PRK06690.1"/>
    <property type="match status" value="1"/>
</dbReference>
<dbReference type="InterPro" id="IPR016039">
    <property type="entry name" value="Thiolase-like"/>
</dbReference>
<dbReference type="InterPro" id="IPR002155">
    <property type="entry name" value="Thiolase"/>
</dbReference>
<evidence type="ECO:0000256" key="5">
    <source>
        <dbReference type="SAM" id="Phobius"/>
    </source>
</evidence>
<dbReference type="CDD" id="cd00751">
    <property type="entry name" value="thiolase"/>
    <property type="match status" value="1"/>
</dbReference>
<dbReference type="PANTHER" id="PTHR43853">
    <property type="entry name" value="3-KETOACYL-COA THIOLASE, PEROXISOMAL"/>
    <property type="match status" value="1"/>
</dbReference>
<dbReference type="STRING" id="574375.AZF08_22990"/>
<dbReference type="OrthoDB" id="9764892at2"/>
<dbReference type="Gene3D" id="3.40.47.10">
    <property type="match status" value="2"/>
</dbReference>
<evidence type="ECO:0000259" key="7">
    <source>
        <dbReference type="Pfam" id="PF02803"/>
    </source>
</evidence>
<dbReference type="Pfam" id="PF00108">
    <property type="entry name" value="Thiolase_N"/>
    <property type="match status" value="1"/>
</dbReference>
<dbReference type="InterPro" id="IPR020613">
    <property type="entry name" value="Thiolase_CS"/>
</dbReference>
<evidence type="ECO:0000313" key="9">
    <source>
        <dbReference type="Proteomes" id="UP000027778"/>
    </source>
</evidence>
<comment type="similarity">
    <text evidence="1 4">Belongs to the thiolase-like superfamily. Thiolase family.</text>
</comment>
<evidence type="ECO:0000256" key="1">
    <source>
        <dbReference type="ARBA" id="ARBA00010982"/>
    </source>
</evidence>
<protein>
    <submittedName>
        <fullName evidence="8">Acetyl-CoA acetyltransferase</fullName>
    </submittedName>
</protein>
<keyword evidence="3 4" id="KW-0012">Acyltransferase</keyword>
<dbReference type="RefSeq" id="WP_033676048.1">
    <property type="nucleotide sequence ID" value="NZ_JOTM01000019.1"/>
</dbReference>
<name>A0A073K9F1_9BACI</name>
<feature type="transmembrane region" description="Helical" evidence="5">
    <location>
        <begin position="341"/>
        <end position="360"/>
    </location>
</feature>
<sequence length="365" mass="39671">MNRAVIVEAKRTPIGKKSSIFKEYEVQQLVAPLLKRLSEGIEHEIDDVILGNIVGPGGNVARLSVLEAGLPYRVPGVTIDRQCGAGLEAIRMACHLIQGGAGACYIAGGVESTSTSPFQKRARFSPDFIGDPDMGMAAEYVAEYYRITRDMQDEYACLSYKRTLEALEKGRLQEEIIPISSNITEDETIKFGMNYERIIKKTRPAFLQEGTVTAGNSCGVNDGACAVLVMEEERAHELGYTPILRFIHSAIVGVDPHLPGSGPIFAVQKLLQQQNLSIEDVDYIEMNEAFAAKIVACAQELQIPYEKLNVNGGAIALGHPYGASGAMLVTRLFYQVQRGKAKYVIATLGIGGGIGLALLFEKVEN</sequence>
<dbReference type="PIRSF" id="PIRSF000429">
    <property type="entry name" value="Ac-CoA_Ac_transf"/>
    <property type="match status" value="1"/>
</dbReference>
<dbReference type="NCBIfam" id="TIGR01930">
    <property type="entry name" value="AcCoA-C-Actrans"/>
    <property type="match status" value="1"/>
</dbReference>
<proteinExistence type="inferred from homology"/>
<comment type="caution">
    <text evidence="8">The sequence shown here is derived from an EMBL/GenBank/DDBJ whole genome shotgun (WGS) entry which is preliminary data.</text>
</comment>
<dbReference type="InterPro" id="IPR020616">
    <property type="entry name" value="Thiolase_N"/>
</dbReference>
<dbReference type="Pfam" id="PF02803">
    <property type="entry name" value="Thiolase_C"/>
    <property type="match status" value="1"/>
</dbReference>
<gene>
    <name evidence="8" type="ORF">BAGA_10650</name>
</gene>
<evidence type="ECO:0000256" key="3">
    <source>
        <dbReference type="ARBA" id="ARBA00023315"/>
    </source>
</evidence>
<dbReference type="AlphaFoldDB" id="A0A073K9F1"/>
<dbReference type="GO" id="GO:0010124">
    <property type="term" value="P:phenylacetate catabolic process"/>
    <property type="evidence" value="ECO:0007669"/>
    <property type="project" value="TreeGrafter"/>
</dbReference>
<dbReference type="eggNOG" id="COG0183">
    <property type="taxonomic scope" value="Bacteria"/>
</dbReference>
<dbReference type="EMBL" id="JOTM01000019">
    <property type="protein sequence ID" value="KEK23205.1"/>
    <property type="molecule type" value="Genomic_DNA"/>
</dbReference>
<organism evidence="8 9">
    <name type="scientific">Bacillus gaemokensis</name>
    <dbReference type="NCBI Taxonomy" id="574375"/>
    <lineage>
        <taxon>Bacteria</taxon>
        <taxon>Bacillati</taxon>
        <taxon>Bacillota</taxon>
        <taxon>Bacilli</taxon>
        <taxon>Bacillales</taxon>
        <taxon>Bacillaceae</taxon>
        <taxon>Bacillus</taxon>
        <taxon>Bacillus cereus group</taxon>
    </lineage>
</organism>
<keyword evidence="5" id="KW-0472">Membrane</keyword>
<accession>A0A073K9F1</accession>
<dbReference type="GO" id="GO:0006635">
    <property type="term" value="P:fatty acid beta-oxidation"/>
    <property type="evidence" value="ECO:0007669"/>
    <property type="project" value="TreeGrafter"/>
</dbReference>
<feature type="domain" description="Thiolase C-terminal" evidence="7">
    <location>
        <begin position="242"/>
        <end position="362"/>
    </location>
</feature>
<dbReference type="GO" id="GO:0005737">
    <property type="term" value="C:cytoplasm"/>
    <property type="evidence" value="ECO:0007669"/>
    <property type="project" value="UniProtKB-ARBA"/>
</dbReference>
<dbReference type="PROSITE" id="PS00737">
    <property type="entry name" value="THIOLASE_2"/>
    <property type="match status" value="1"/>
</dbReference>
<evidence type="ECO:0000313" key="8">
    <source>
        <dbReference type="EMBL" id="KEK23205.1"/>
    </source>
</evidence>
<dbReference type="InterPro" id="IPR020617">
    <property type="entry name" value="Thiolase_C"/>
</dbReference>
<keyword evidence="9" id="KW-1185">Reference proteome</keyword>
<reference evidence="8 9" key="1">
    <citation type="submission" date="2014-06" db="EMBL/GenBank/DDBJ databases">
        <title>Draft genome sequence of Bacillus gaemokensis JCM 15801 (MCCC 1A00707).</title>
        <authorList>
            <person name="Lai Q."/>
            <person name="Liu Y."/>
            <person name="Shao Z."/>
        </authorList>
    </citation>
    <scope>NUCLEOTIDE SEQUENCE [LARGE SCALE GENOMIC DNA]</scope>
    <source>
        <strain evidence="8 9">JCM 15801</strain>
    </source>
</reference>
<keyword evidence="5" id="KW-0812">Transmembrane</keyword>